<keyword evidence="2" id="KW-0472">Membrane</keyword>
<reference evidence="4 5" key="1">
    <citation type="submission" date="2017-04" db="EMBL/GenBank/DDBJ databases">
        <authorList>
            <person name="Afonso C.L."/>
            <person name="Miller P.J."/>
            <person name="Scott M.A."/>
            <person name="Spackman E."/>
            <person name="Goraichik I."/>
            <person name="Dimitrov K.M."/>
            <person name="Suarez D.L."/>
            <person name="Swayne D.E."/>
        </authorList>
    </citation>
    <scope>NUCLEOTIDE SEQUENCE [LARGE SCALE GENOMIC DNA]</scope>
    <source>
        <strain evidence="4 5">DSM 43828</strain>
    </source>
</reference>
<dbReference type="EMBL" id="FWXV01000004">
    <property type="protein sequence ID" value="SMD14410.1"/>
    <property type="molecule type" value="Genomic_DNA"/>
</dbReference>
<proteinExistence type="predicted"/>
<dbReference type="CDD" id="cd11614">
    <property type="entry name" value="SAF_CpaB_FlgA_like"/>
    <property type="match status" value="1"/>
</dbReference>
<feature type="transmembrane region" description="Helical" evidence="2">
    <location>
        <begin position="64"/>
        <end position="82"/>
    </location>
</feature>
<accession>A0A1W2EXN4</accession>
<feature type="region of interest" description="Disordered" evidence="1">
    <location>
        <begin position="6"/>
        <end position="44"/>
    </location>
</feature>
<protein>
    <submittedName>
        <fullName evidence="4">SAF domain-containing protein</fullName>
    </submittedName>
</protein>
<evidence type="ECO:0000256" key="1">
    <source>
        <dbReference type="SAM" id="MobiDB-lite"/>
    </source>
</evidence>
<keyword evidence="2" id="KW-0812">Transmembrane</keyword>
<sequence>MFERLLKRDLSNPQPRFPPTYPHPALIHSRRPRTLPNRTATRQPGSMKRLLRALRTTGWVRTVAIRKIIAVALLGLALFLALRPNRAAEAHMLVAAHDLSPGTTLSTSDLKLVRAPPSLVPRGALTDAAAATGQVLAGVASSGEPITSARLLGPENTRMTTGSPDAAAVPIRLADEGVAELLVPGARVDIVAPDQTVLASGATVVTVRSTGRSHEQGRLVVVALPGHAAPRVAAASLAREVTVTLR</sequence>
<evidence type="ECO:0000256" key="2">
    <source>
        <dbReference type="SAM" id="Phobius"/>
    </source>
</evidence>
<dbReference type="SMART" id="SM00858">
    <property type="entry name" value="SAF"/>
    <property type="match status" value="1"/>
</dbReference>
<keyword evidence="5" id="KW-1185">Reference proteome</keyword>
<gene>
    <name evidence="4" type="ORF">SAMN05661093_05038</name>
</gene>
<dbReference type="InterPro" id="IPR013974">
    <property type="entry name" value="SAF"/>
</dbReference>
<dbReference type="Gene3D" id="3.90.1210.10">
    <property type="entry name" value="Antifreeze-like/N-acetylneuraminic acid synthase C-terminal domain"/>
    <property type="match status" value="1"/>
</dbReference>
<keyword evidence="2" id="KW-1133">Transmembrane helix</keyword>
<evidence type="ECO:0000313" key="5">
    <source>
        <dbReference type="Proteomes" id="UP000192674"/>
    </source>
</evidence>
<evidence type="ECO:0000313" key="4">
    <source>
        <dbReference type="EMBL" id="SMD14410.1"/>
    </source>
</evidence>
<evidence type="ECO:0000259" key="3">
    <source>
        <dbReference type="SMART" id="SM00858"/>
    </source>
</evidence>
<name>A0A1W2EXN4_KIBAR</name>
<dbReference type="AlphaFoldDB" id="A0A1W2EXN4"/>
<dbReference type="Pfam" id="PF08666">
    <property type="entry name" value="SAF"/>
    <property type="match status" value="1"/>
</dbReference>
<dbReference type="Proteomes" id="UP000192674">
    <property type="component" value="Unassembled WGS sequence"/>
</dbReference>
<feature type="domain" description="SAF" evidence="3">
    <location>
        <begin position="90"/>
        <end position="152"/>
    </location>
</feature>
<organism evidence="4 5">
    <name type="scientific">Kibdelosporangium aridum</name>
    <dbReference type="NCBI Taxonomy" id="2030"/>
    <lineage>
        <taxon>Bacteria</taxon>
        <taxon>Bacillati</taxon>
        <taxon>Actinomycetota</taxon>
        <taxon>Actinomycetes</taxon>
        <taxon>Pseudonocardiales</taxon>
        <taxon>Pseudonocardiaceae</taxon>
        <taxon>Kibdelosporangium</taxon>
    </lineage>
</organism>